<keyword evidence="10" id="KW-0411">Iron-sulfur</keyword>
<dbReference type="InterPro" id="IPR000445">
    <property type="entry name" value="HhH_motif"/>
</dbReference>
<name>A0A1G8XQ34_9EURY</name>
<dbReference type="GO" id="GO:0034039">
    <property type="term" value="F:8-oxo-7,8-dihydroguanine DNA N-glycosylase activity"/>
    <property type="evidence" value="ECO:0007669"/>
    <property type="project" value="TreeGrafter"/>
</dbReference>
<dbReference type="GO" id="GO:0006284">
    <property type="term" value="P:base-excision repair"/>
    <property type="evidence" value="ECO:0007669"/>
    <property type="project" value="InterPro"/>
</dbReference>
<evidence type="ECO:0000256" key="9">
    <source>
        <dbReference type="ARBA" id="ARBA00023004"/>
    </source>
</evidence>
<comment type="cofactor">
    <cofactor evidence="2">
        <name>[4Fe-4S] cluster</name>
        <dbReference type="ChEBI" id="CHEBI:49883"/>
    </cofactor>
</comment>
<evidence type="ECO:0000256" key="4">
    <source>
        <dbReference type="ARBA" id="ARBA00012045"/>
    </source>
</evidence>
<dbReference type="PANTHER" id="PTHR42944:SF1">
    <property type="entry name" value="ADENINE DNA GLYCOSYLASE"/>
    <property type="match status" value="1"/>
</dbReference>
<dbReference type="InterPro" id="IPR036390">
    <property type="entry name" value="WH_DNA-bd_sf"/>
</dbReference>
<dbReference type="PANTHER" id="PTHR42944">
    <property type="entry name" value="ADENINE DNA GLYCOSYLASE"/>
    <property type="match status" value="1"/>
</dbReference>
<evidence type="ECO:0000256" key="10">
    <source>
        <dbReference type="ARBA" id="ARBA00023014"/>
    </source>
</evidence>
<dbReference type="InterPro" id="IPR003265">
    <property type="entry name" value="HhH-GPD_domain"/>
</dbReference>
<dbReference type="GO" id="GO:0000701">
    <property type="term" value="F:purine-specific mismatch base pair DNA N-glycosylase activity"/>
    <property type="evidence" value="ECO:0007669"/>
    <property type="project" value="UniProtKB-EC"/>
</dbReference>
<feature type="domain" description="HhH-GPD" evidence="13">
    <location>
        <begin position="84"/>
        <end position="232"/>
    </location>
</feature>
<dbReference type="GO" id="GO:0032357">
    <property type="term" value="F:oxidized purine DNA binding"/>
    <property type="evidence" value="ECO:0007669"/>
    <property type="project" value="TreeGrafter"/>
</dbReference>
<protein>
    <recommendedName>
        <fullName evidence="5">Adenine DNA glycosylase</fullName>
        <ecNumber evidence="4">3.2.2.31</ecNumber>
    </recommendedName>
</protein>
<dbReference type="SMART" id="SM00478">
    <property type="entry name" value="ENDO3c"/>
    <property type="match status" value="1"/>
</dbReference>
<keyword evidence="11" id="KW-0234">DNA repair</keyword>
<dbReference type="Pfam" id="PF00633">
    <property type="entry name" value="HHH"/>
    <property type="match status" value="1"/>
</dbReference>
<dbReference type="Proteomes" id="UP000326500">
    <property type="component" value="Unassembled WGS sequence"/>
</dbReference>
<gene>
    <name evidence="14" type="ORF">SAMN04488571_1026</name>
</gene>
<evidence type="ECO:0000256" key="11">
    <source>
        <dbReference type="ARBA" id="ARBA00023204"/>
    </source>
</evidence>
<keyword evidence="8" id="KW-0378">Hydrolase</keyword>
<dbReference type="GO" id="GO:0046872">
    <property type="term" value="F:metal ion binding"/>
    <property type="evidence" value="ECO:0007669"/>
    <property type="project" value="UniProtKB-KW"/>
</dbReference>
<comment type="catalytic activity">
    <reaction evidence="1">
        <text>Hydrolyzes free adenine bases from 7,8-dihydro-8-oxoguanine:adenine mismatched double-stranded DNA, leaving an apurinic site.</text>
        <dbReference type="EC" id="3.2.2.31"/>
    </reaction>
</comment>
<dbReference type="CDD" id="cd00056">
    <property type="entry name" value="ENDO3c"/>
    <property type="match status" value="1"/>
</dbReference>
<reference evidence="14 15" key="1">
    <citation type="submission" date="2016-10" db="EMBL/GenBank/DDBJ databases">
        <authorList>
            <person name="Varghese N."/>
            <person name="Submissions S."/>
        </authorList>
    </citation>
    <scope>NUCLEOTIDE SEQUENCE [LARGE SCALE GENOMIC DNA]</scope>
    <source>
        <strain evidence="14 15">DSM 2373</strain>
    </source>
</reference>
<dbReference type="EMBL" id="FNFT01000002">
    <property type="protein sequence ID" value="SDJ92762.1"/>
    <property type="molecule type" value="Genomic_DNA"/>
</dbReference>
<dbReference type="EC" id="3.2.2.31" evidence="4"/>
<evidence type="ECO:0000256" key="6">
    <source>
        <dbReference type="ARBA" id="ARBA00022723"/>
    </source>
</evidence>
<sequence>MIPITPRPTYFPLSDKPDTVIGSLDPDQNDLERRILEETRAHGITQRAIALFQDLILSHYRNHGRDLPWRRTTDPYRILVSEIMLQQTQVERVAGKYREFLNRFPDFASLARAPKSEILLAWQGMGYNRRAIALQKTAQRVVEEYGGRLPADVETLATFPGIGKATAAAICAYAFNMPVVYIETNIRRVFIHFFFPEKEGVRDDEILPVVERALYRENPREWYSALMDYGSVLKKRTANPNRRSASYSRQSRFEGSDRQVRGRLLALVLEEGAVTEGEAAARTGEDPGRVRRILADLAQEGFVAESDGTYTCR</sequence>
<dbReference type="InterPro" id="IPR023170">
    <property type="entry name" value="HhH_base_excis_C"/>
</dbReference>
<keyword evidence="15" id="KW-1185">Reference proteome</keyword>
<dbReference type="InterPro" id="IPR011257">
    <property type="entry name" value="DNA_glycosylase"/>
</dbReference>
<dbReference type="SUPFAM" id="SSF48150">
    <property type="entry name" value="DNA-glycosylase"/>
    <property type="match status" value="1"/>
</dbReference>
<evidence type="ECO:0000256" key="7">
    <source>
        <dbReference type="ARBA" id="ARBA00022763"/>
    </source>
</evidence>
<dbReference type="SUPFAM" id="SSF46785">
    <property type="entry name" value="Winged helix' DNA-binding domain"/>
    <property type="match status" value="1"/>
</dbReference>
<evidence type="ECO:0000256" key="5">
    <source>
        <dbReference type="ARBA" id="ARBA00022023"/>
    </source>
</evidence>
<dbReference type="AlphaFoldDB" id="A0A1G8XQ34"/>
<keyword evidence="9" id="KW-0408">Iron</keyword>
<comment type="similarity">
    <text evidence="3">Belongs to the Nth/MutY family.</text>
</comment>
<evidence type="ECO:0000256" key="12">
    <source>
        <dbReference type="ARBA" id="ARBA00023295"/>
    </source>
</evidence>
<evidence type="ECO:0000256" key="8">
    <source>
        <dbReference type="ARBA" id="ARBA00022801"/>
    </source>
</evidence>
<accession>A0A1G8XQ34</accession>
<evidence type="ECO:0000313" key="15">
    <source>
        <dbReference type="Proteomes" id="UP000326500"/>
    </source>
</evidence>
<evidence type="ECO:0000259" key="13">
    <source>
        <dbReference type="SMART" id="SM00478"/>
    </source>
</evidence>
<dbReference type="GO" id="GO:0006298">
    <property type="term" value="P:mismatch repair"/>
    <property type="evidence" value="ECO:0007669"/>
    <property type="project" value="TreeGrafter"/>
</dbReference>
<dbReference type="Gene3D" id="1.10.340.30">
    <property type="entry name" value="Hypothetical protein, domain 2"/>
    <property type="match status" value="1"/>
</dbReference>
<keyword evidence="6" id="KW-0479">Metal-binding</keyword>
<proteinExistence type="inferred from homology"/>
<organism evidence="14 15">
    <name type="scientific">Methanoculleus thermophilus</name>
    <dbReference type="NCBI Taxonomy" id="2200"/>
    <lineage>
        <taxon>Archaea</taxon>
        <taxon>Methanobacteriati</taxon>
        <taxon>Methanobacteriota</taxon>
        <taxon>Stenosarchaea group</taxon>
        <taxon>Methanomicrobia</taxon>
        <taxon>Methanomicrobiales</taxon>
        <taxon>Methanomicrobiaceae</taxon>
        <taxon>Methanoculleus</taxon>
    </lineage>
</organism>
<dbReference type="GO" id="GO:0035485">
    <property type="term" value="F:adenine/guanine mispair binding"/>
    <property type="evidence" value="ECO:0007669"/>
    <property type="project" value="TreeGrafter"/>
</dbReference>
<evidence type="ECO:0000256" key="3">
    <source>
        <dbReference type="ARBA" id="ARBA00008343"/>
    </source>
</evidence>
<evidence type="ECO:0000313" key="14">
    <source>
        <dbReference type="EMBL" id="SDJ92762.1"/>
    </source>
</evidence>
<dbReference type="InterPro" id="IPR044298">
    <property type="entry name" value="MIG/MutY"/>
</dbReference>
<dbReference type="GO" id="GO:0051536">
    <property type="term" value="F:iron-sulfur cluster binding"/>
    <property type="evidence" value="ECO:0007669"/>
    <property type="project" value="UniProtKB-KW"/>
</dbReference>
<dbReference type="STRING" id="2200.GCA_001571405_00654"/>
<keyword evidence="7" id="KW-0227">DNA damage</keyword>
<dbReference type="Gene3D" id="1.10.1670.10">
    <property type="entry name" value="Helix-hairpin-Helix base-excision DNA repair enzymes (C-terminal)"/>
    <property type="match status" value="1"/>
</dbReference>
<evidence type="ECO:0000256" key="1">
    <source>
        <dbReference type="ARBA" id="ARBA00000843"/>
    </source>
</evidence>
<evidence type="ECO:0000256" key="2">
    <source>
        <dbReference type="ARBA" id="ARBA00001966"/>
    </source>
</evidence>
<dbReference type="Pfam" id="PF00730">
    <property type="entry name" value="HhH-GPD"/>
    <property type="match status" value="1"/>
</dbReference>
<keyword evidence="12" id="KW-0326">Glycosidase</keyword>